<dbReference type="PANTHER" id="PTHR35813:SF1">
    <property type="entry name" value="INNER MEMBRANE PROTEIN YBAN"/>
    <property type="match status" value="1"/>
</dbReference>
<comment type="caution">
    <text evidence="2">The sequence shown here is derived from an EMBL/GenBank/DDBJ whole genome shotgun (WGS) entry which is preliminary data.</text>
</comment>
<keyword evidence="1" id="KW-0472">Membrane</keyword>
<organism evidence="2">
    <name type="scientific">bioreactor metagenome</name>
    <dbReference type="NCBI Taxonomy" id="1076179"/>
    <lineage>
        <taxon>unclassified sequences</taxon>
        <taxon>metagenomes</taxon>
        <taxon>ecological metagenomes</taxon>
    </lineage>
</organism>
<dbReference type="GO" id="GO:0005886">
    <property type="term" value="C:plasma membrane"/>
    <property type="evidence" value="ECO:0007669"/>
    <property type="project" value="TreeGrafter"/>
</dbReference>
<dbReference type="PIRSF" id="PIRSF016789">
    <property type="entry name" value="DUF454"/>
    <property type="match status" value="1"/>
</dbReference>
<protein>
    <submittedName>
        <fullName evidence="2">Inner membrane protein YbaN</fullName>
    </submittedName>
</protein>
<name>A0A644V219_9ZZZZ</name>
<feature type="transmembrane region" description="Helical" evidence="1">
    <location>
        <begin position="101"/>
        <end position="119"/>
    </location>
</feature>
<dbReference type="Pfam" id="PF04304">
    <property type="entry name" value="DUF454"/>
    <property type="match status" value="1"/>
</dbReference>
<evidence type="ECO:0000313" key="2">
    <source>
        <dbReference type="EMBL" id="MPL85264.1"/>
    </source>
</evidence>
<keyword evidence="1" id="KW-1133">Transmembrane helix</keyword>
<feature type="transmembrane region" description="Helical" evidence="1">
    <location>
        <begin position="76"/>
        <end position="95"/>
    </location>
</feature>
<keyword evidence="1" id="KW-0812">Transmembrane</keyword>
<evidence type="ECO:0000256" key="1">
    <source>
        <dbReference type="SAM" id="Phobius"/>
    </source>
</evidence>
<dbReference type="EMBL" id="VSSQ01000203">
    <property type="protein sequence ID" value="MPL85264.1"/>
    <property type="molecule type" value="Genomic_DNA"/>
</dbReference>
<dbReference type="AlphaFoldDB" id="A0A644V219"/>
<accession>A0A644V219</accession>
<dbReference type="PANTHER" id="PTHR35813">
    <property type="entry name" value="INNER MEMBRANE PROTEIN YBAN"/>
    <property type="match status" value="1"/>
</dbReference>
<reference evidence="2" key="1">
    <citation type="submission" date="2019-08" db="EMBL/GenBank/DDBJ databases">
        <authorList>
            <person name="Kucharzyk K."/>
            <person name="Murdoch R.W."/>
            <person name="Higgins S."/>
            <person name="Loffler F."/>
        </authorList>
    </citation>
    <scope>NUCLEOTIDE SEQUENCE</scope>
</reference>
<proteinExistence type="predicted"/>
<dbReference type="InterPro" id="IPR007401">
    <property type="entry name" value="DUF454"/>
</dbReference>
<feature type="transmembrane region" description="Helical" evidence="1">
    <location>
        <begin position="9"/>
        <end position="30"/>
    </location>
</feature>
<gene>
    <name evidence="2" type="primary">ybaN_4</name>
    <name evidence="2" type="ORF">SDC9_31232</name>
</gene>
<sequence length="128" mass="14600">MSPEKLKKTIYIAAGTLCLILGGIGIVLPLLPTTPFWLLTCWFYLRSSQTLYNRVMQNKRFGSYVRGFLVDKSISLRAKVLSIGTIWVSAIFTFALLQVALWLKMLLFVIFLSVSWYILSFPTKKKKG</sequence>